<keyword evidence="2" id="KW-1185">Reference proteome</keyword>
<dbReference type="OrthoDB" id="1685122at2759"/>
<proteinExistence type="predicted"/>
<dbReference type="PANTHER" id="PTHR11439:SF455">
    <property type="entry name" value="RLK (RECEPTOR-LIKE PROTEIN KINASE) 8, PUTATIVE-RELATED"/>
    <property type="match status" value="1"/>
</dbReference>
<dbReference type="InterPro" id="IPR043502">
    <property type="entry name" value="DNA/RNA_pol_sf"/>
</dbReference>
<gene>
    <name evidence="1" type="ORF">J5N97_008835</name>
</gene>
<sequence>MENYKSVTTPMSVIEKLSKTLGDSLSVAEGSKYRSIVGALQYLTLTRPDIAFSVNKVCQFLHSPTSSHWTAVKRILRYLKHTSTVGLSIRRSGSTLVSAFSDVDWAGCADDRRSTGGFAVFFGSNLISWSSKKQVTVSRSNTKSKYKSLANATAEII</sequence>
<name>A0A9D5HKV3_9LILI</name>
<accession>A0A9D5HKV3</accession>
<dbReference type="CDD" id="cd09272">
    <property type="entry name" value="RNase_HI_RT_Ty1"/>
    <property type="match status" value="1"/>
</dbReference>
<protein>
    <submittedName>
        <fullName evidence="1">Uncharacterized protein</fullName>
    </submittedName>
</protein>
<evidence type="ECO:0000313" key="1">
    <source>
        <dbReference type="EMBL" id="KAJ0980580.1"/>
    </source>
</evidence>
<dbReference type="AlphaFoldDB" id="A0A9D5HKV3"/>
<comment type="caution">
    <text evidence="1">The sequence shown here is derived from an EMBL/GenBank/DDBJ whole genome shotgun (WGS) entry which is preliminary data.</text>
</comment>
<dbReference type="PANTHER" id="PTHR11439">
    <property type="entry name" value="GAG-POL-RELATED RETROTRANSPOSON"/>
    <property type="match status" value="1"/>
</dbReference>
<reference evidence="1" key="2">
    <citation type="journal article" date="2022" name="Hortic Res">
        <title>The genome of Dioscorea zingiberensis sheds light on the biosynthesis, origin and evolution of the medicinally important diosgenin saponins.</title>
        <authorList>
            <person name="Li Y."/>
            <person name="Tan C."/>
            <person name="Li Z."/>
            <person name="Guo J."/>
            <person name="Li S."/>
            <person name="Chen X."/>
            <person name="Wang C."/>
            <person name="Dai X."/>
            <person name="Yang H."/>
            <person name="Song W."/>
            <person name="Hou L."/>
            <person name="Xu J."/>
            <person name="Tong Z."/>
            <person name="Xu A."/>
            <person name="Yuan X."/>
            <person name="Wang W."/>
            <person name="Yang Q."/>
            <person name="Chen L."/>
            <person name="Sun Z."/>
            <person name="Wang K."/>
            <person name="Pan B."/>
            <person name="Chen J."/>
            <person name="Bao Y."/>
            <person name="Liu F."/>
            <person name="Qi X."/>
            <person name="Gang D.R."/>
            <person name="Wen J."/>
            <person name="Li J."/>
        </authorList>
    </citation>
    <scope>NUCLEOTIDE SEQUENCE</scope>
    <source>
        <strain evidence="1">Dzin_1.0</strain>
    </source>
</reference>
<dbReference type="SUPFAM" id="SSF56672">
    <property type="entry name" value="DNA/RNA polymerases"/>
    <property type="match status" value="1"/>
</dbReference>
<dbReference type="EMBL" id="JAGGNH010000002">
    <property type="protein sequence ID" value="KAJ0980580.1"/>
    <property type="molecule type" value="Genomic_DNA"/>
</dbReference>
<dbReference type="Proteomes" id="UP001085076">
    <property type="component" value="Miscellaneous, Linkage group lg02"/>
</dbReference>
<organism evidence="1 2">
    <name type="scientific">Dioscorea zingiberensis</name>
    <dbReference type="NCBI Taxonomy" id="325984"/>
    <lineage>
        <taxon>Eukaryota</taxon>
        <taxon>Viridiplantae</taxon>
        <taxon>Streptophyta</taxon>
        <taxon>Embryophyta</taxon>
        <taxon>Tracheophyta</taxon>
        <taxon>Spermatophyta</taxon>
        <taxon>Magnoliopsida</taxon>
        <taxon>Liliopsida</taxon>
        <taxon>Dioscoreales</taxon>
        <taxon>Dioscoreaceae</taxon>
        <taxon>Dioscorea</taxon>
    </lineage>
</organism>
<reference evidence="1" key="1">
    <citation type="submission" date="2021-03" db="EMBL/GenBank/DDBJ databases">
        <authorList>
            <person name="Li Z."/>
            <person name="Yang C."/>
        </authorList>
    </citation>
    <scope>NUCLEOTIDE SEQUENCE</scope>
    <source>
        <strain evidence="1">Dzin_1.0</strain>
        <tissue evidence="1">Leaf</tissue>
    </source>
</reference>
<evidence type="ECO:0000313" key="2">
    <source>
        <dbReference type="Proteomes" id="UP001085076"/>
    </source>
</evidence>